<protein>
    <submittedName>
        <fullName evidence="2">Uncharacterized protein</fullName>
    </submittedName>
</protein>
<feature type="compositionally biased region" description="Polar residues" evidence="1">
    <location>
        <begin position="121"/>
        <end position="132"/>
    </location>
</feature>
<feature type="compositionally biased region" description="Polar residues" evidence="1">
    <location>
        <begin position="152"/>
        <end position="172"/>
    </location>
</feature>
<comment type="caution">
    <text evidence="2">The sequence shown here is derived from an EMBL/GenBank/DDBJ whole genome shotgun (WGS) entry which is preliminary data.</text>
</comment>
<accession>A0A4Z0YTW6</accession>
<dbReference type="OrthoDB" id="4772970at2759"/>
<feature type="region of interest" description="Disordered" evidence="1">
    <location>
        <begin position="106"/>
        <end position="133"/>
    </location>
</feature>
<evidence type="ECO:0000313" key="2">
    <source>
        <dbReference type="EMBL" id="TGJ82550.1"/>
    </source>
</evidence>
<gene>
    <name evidence="2" type="ORF">E0Z10_g6223</name>
</gene>
<sequence>MDQKKQDKCGIGPLNIELDDNCAYCAQRRSSFCVGEWVRGSSLDILPPHDQEPHLEALPTHAPRNYTSGAATPFDNTGSVISNIGLTSSPLLLPYLLHQTQGISGGTGTGISTNTESETSAQPSNEPASEQWNVDRGESDLVPVPIHEPVHCSSSSAEATGYNDTRSGLPNDSSHYQLTPQFDSGPGVDYSIQYSSETTASAAGTLQNTQRQQEEPATRAKRKHVAVESAPNSADGSARTCAIPIWPSGMASDIMSSGWSNSLIDVSIQFSPQTWGSDEDYYTTLSRPQLHLVDCDPPLSAKSLNTPQSSQGNRTTTSISRNYECCKYSEKQRLACPFYKYEPQLHSGCMFKSFKTIGHMGQHLKQHHKLKRNHCKSCWRNFETTDMLINHTRYCIQTGGVSVDDMPEFPRMRLPVDKKWYWGWKKLFGQAAALPPCPFSHPIEDLQAHLLTQHTNLYQPEYIGRDWA</sequence>
<evidence type="ECO:0000313" key="3">
    <source>
        <dbReference type="Proteomes" id="UP000297716"/>
    </source>
</evidence>
<feature type="region of interest" description="Disordered" evidence="1">
    <location>
        <begin position="151"/>
        <end position="172"/>
    </location>
</feature>
<reference evidence="2 3" key="1">
    <citation type="submission" date="2019-03" db="EMBL/GenBank/DDBJ databases">
        <title>Draft genome sequence of Xylaria hypoxylon DSM 108379, a ubiquitous saprotrophic-parasitic fungi on hardwood.</title>
        <authorList>
            <person name="Buettner E."/>
            <person name="Leonhardt S."/>
            <person name="Gebauer A.M."/>
            <person name="Liers C."/>
            <person name="Hofrichter M."/>
            <person name="Kellner H."/>
        </authorList>
    </citation>
    <scope>NUCLEOTIDE SEQUENCE [LARGE SCALE GENOMIC DNA]</scope>
    <source>
        <strain evidence="2 3">DSM 108379</strain>
    </source>
</reference>
<feature type="compositionally biased region" description="Low complexity" evidence="1">
    <location>
        <begin position="110"/>
        <end position="120"/>
    </location>
</feature>
<evidence type="ECO:0000256" key="1">
    <source>
        <dbReference type="SAM" id="MobiDB-lite"/>
    </source>
</evidence>
<keyword evidence="3" id="KW-1185">Reference proteome</keyword>
<feature type="region of interest" description="Disordered" evidence="1">
    <location>
        <begin position="205"/>
        <end position="235"/>
    </location>
</feature>
<organism evidence="2 3">
    <name type="scientific">Xylaria hypoxylon</name>
    <dbReference type="NCBI Taxonomy" id="37992"/>
    <lineage>
        <taxon>Eukaryota</taxon>
        <taxon>Fungi</taxon>
        <taxon>Dikarya</taxon>
        <taxon>Ascomycota</taxon>
        <taxon>Pezizomycotina</taxon>
        <taxon>Sordariomycetes</taxon>
        <taxon>Xylariomycetidae</taxon>
        <taxon>Xylariales</taxon>
        <taxon>Xylariaceae</taxon>
        <taxon>Xylaria</taxon>
    </lineage>
</organism>
<dbReference type="EMBL" id="SKBN01000124">
    <property type="protein sequence ID" value="TGJ82550.1"/>
    <property type="molecule type" value="Genomic_DNA"/>
</dbReference>
<dbReference type="AlphaFoldDB" id="A0A4Z0YTW6"/>
<name>A0A4Z0YTW6_9PEZI</name>
<dbReference type="Proteomes" id="UP000297716">
    <property type="component" value="Unassembled WGS sequence"/>
</dbReference>
<proteinExistence type="predicted"/>